<feature type="repeat" description="ANK" evidence="3">
    <location>
        <begin position="991"/>
        <end position="1023"/>
    </location>
</feature>
<proteinExistence type="predicted"/>
<feature type="repeat" description="ANK" evidence="3">
    <location>
        <begin position="954"/>
        <end position="980"/>
    </location>
</feature>
<dbReference type="SUPFAM" id="SSF53474">
    <property type="entry name" value="alpha/beta-Hydrolases"/>
    <property type="match status" value="1"/>
</dbReference>
<dbReference type="GO" id="GO:0000976">
    <property type="term" value="F:transcription cis-regulatory region binding"/>
    <property type="evidence" value="ECO:0007669"/>
    <property type="project" value="TreeGrafter"/>
</dbReference>
<organism evidence="7 8">
    <name type="scientific">Echria macrotheca</name>
    <dbReference type="NCBI Taxonomy" id="438768"/>
    <lineage>
        <taxon>Eukaryota</taxon>
        <taxon>Fungi</taxon>
        <taxon>Dikarya</taxon>
        <taxon>Ascomycota</taxon>
        <taxon>Pezizomycotina</taxon>
        <taxon>Sordariomycetes</taxon>
        <taxon>Sordariomycetidae</taxon>
        <taxon>Sordariales</taxon>
        <taxon>Schizotheciaceae</taxon>
        <taxon>Echria</taxon>
    </lineage>
</organism>
<dbReference type="SUPFAM" id="SSF48403">
    <property type="entry name" value="Ankyrin repeat"/>
    <property type="match status" value="2"/>
</dbReference>
<dbReference type="Pfam" id="PF13637">
    <property type="entry name" value="Ank_4"/>
    <property type="match status" value="1"/>
</dbReference>
<dbReference type="InterPro" id="IPR036770">
    <property type="entry name" value="Ankyrin_rpt-contain_sf"/>
</dbReference>
<feature type="domain" description="GPI inositol-deacylase winged helix" evidence="5">
    <location>
        <begin position="630"/>
        <end position="723"/>
    </location>
</feature>
<evidence type="ECO:0000256" key="4">
    <source>
        <dbReference type="SAM" id="MobiDB-lite"/>
    </source>
</evidence>
<dbReference type="Pfam" id="PF12796">
    <property type="entry name" value="Ank_2"/>
    <property type="match status" value="3"/>
</dbReference>
<evidence type="ECO:0000256" key="2">
    <source>
        <dbReference type="ARBA" id="ARBA00023043"/>
    </source>
</evidence>
<evidence type="ECO:0000259" key="6">
    <source>
        <dbReference type="Pfam" id="PF24883"/>
    </source>
</evidence>
<gene>
    <name evidence="7" type="ORF">QBC47DRAFT_396552</name>
</gene>
<evidence type="ECO:0000313" key="7">
    <source>
        <dbReference type="EMBL" id="KAK1760561.1"/>
    </source>
</evidence>
<dbReference type="PROSITE" id="PS50297">
    <property type="entry name" value="ANK_REP_REGION"/>
    <property type="match status" value="11"/>
</dbReference>
<feature type="domain" description="Nephrocystin 3-like N-terminal" evidence="6">
    <location>
        <begin position="356"/>
        <end position="532"/>
    </location>
</feature>
<evidence type="ECO:0000256" key="1">
    <source>
        <dbReference type="ARBA" id="ARBA00022737"/>
    </source>
</evidence>
<dbReference type="InterPro" id="IPR050663">
    <property type="entry name" value="Ankyrin-SOCS_Box"/>
</dbReference>
<name>A0AAJ0BLT2_9PEZI</name>
<comment type="caution">
    <text evidence="7">The sequence shown here is derived from an EMBL/GenBank/DDBJ whole genome shotgun (WGS) entry which is preliminary data.</text>
</comment>
<feature type="repeat" description="ANK" evidence="3">
    <location>
        <begin position="921"/>
        <end position="953"/>
    </location>
</feature>
<sequence>MPGRPRDNSSNTSREDAVGDRSTPDLPRSPERASSAPPREIHQENFPGGIRVLHDCPDAVVDICFVHGLNGNRESTWTADGQSKPWPETLLPQKLKKARVLTYGYDAYTVRGSAVSLNRLSGHATNLLNDLSTEREGAGASSRPLIFVAYSLGGLVCKKAILLSRNKPERHLQSIFNSTKGVVFIGTPHRGSWMADYASVAASIVGLATLTTRNNWVLDFLKADSQLLESIQEDFWSMIRQLRENGRNIHVTCIYEELPLPGYRKAVVSQHSATQDGYPSFSIHADHRDMIKFCSLEDAGLKRLLGEMGRWITQIEDEVNFALNPKLSPSLEGCQQSLGFREMDDRSRDIDKATEGTCKWLFAHPTYRAWDTSDRGLLLIMGNPGSGKSTLVRHALDNTTRTRQADDLVLSFFFHGRGTSLQKTLLGFFRSVLHQLLCSVPHALPTLISAYQERCGRLGPFGEKWEWHLNELRDFFKSSVPKILESHSIRLFADALDECGEESAVDLANGFKTLIQQLPPSASRFHICFTCRHYPIVDSELDYASVICPERENGEDIATYIQAQGTRIPLPIQEAITGRAAGSFMWARLVMDRIFRSRRQGIGWTAIEDGISRIPEKLHDLYTELLQDIAEREKAYTLRVFQWICFATEPLSPEELRWAMIVDVDCPYKSLRECQRAEDYDSDMEKRLKTLSRGLAEVVQAPQGFVVQFIHQSVRDFLIDNSLSELGHAHYQLSGTCLRYLALEEISLLIRRPLEPSEIDSVFPFLRYATVSWVAHMAHIDNIGDAQSLLRLLAWPSNALLAQWLSIHPILELVRKPSETRLIHVASESGALEILKGILDMVDPIGGEVNKRDSENMTALHYAARNGHEAIARLLLKAATDPNAMDDDGWTSLHYAAASGHEELVRLFLGDGPDSGVRDRDGQTALHCAVFSGCEAVVRLLLEAGADVAAKDRWGQTPLHRGMMNGHKSIIRLLLEAGANRWASLDARDRSGMEPLHFAASNGWCEVLRLLLKEGGNVNAKNNDGWSALHYASAGGYDATVALLLELGADIGAEDNDGGTPLHYAAQSGYDAVTSRLLEMGADIGEKDNDGWTALHYAAWRGRDMTVRRLVEMGADTEATDNDGRTPLHHAAENGREGSAKSLLDMGAYKEATDNDGRTPLHHAAKHGRWGLAKLLLDLGAYIEAKDNEGKTPLHLAVGEYEMFLARLLVDNGADRGVTDKYGKTPADYAAEKGYEDIAWLHSVPV</sequence>
<dbReference type="PROSITE" id="PS50088">
    <property type="entry name" value="ANK_REPEAT"/>
    <property type="match status" value="11"/>
</dbReference>
<dbReference type="Proteomes" id="UP001239445">
    <property type="component" value="Unassembled WGS sequence"/>
</dbReference>
<feature type="repeat" description="ANK" evidence="3">
    <location>
        <begin position="1123"/>
        <end position="1155"/>
    </location>
</feature>
<keyword evidence="8" id="KW-1185">Reference proteome</keyword>
<dbReference type="PRINTS" id="PR01415">
    <property type="entry name" value="ANKYRIN"/>
</dbReference>
<evidence type="ECO:0000259" key="5">
    <source>
        <dbReference type="Pfam" id="PF22939"/>
    </source>
</evidence>
<dbReference type="InterPro" id="IPR002110">
    <property type="entry name" value="Ankyrin_rpt"/>
</dbReference>
<reference evidence="7" key="1">
    <citation type="submission" date="2023-06" db="EMBL/GenBank/DDBJ databases">
        <title>Genome-scale phylogeny and comparative genomics of the fungal order Sordariales.</title>
        <authorList>
            <consortium name="Lawrence Berkeley National Laboratory"/>
            <person name="Hensen N."/>
            <person name="Bonometti L."/>
            <person name="Westerberg I."/>
            <person name="Brannstrom I.O."/>
            <person name="Guillou S."/>
            <person name="Cros-Aarteil S."/>
            <person name="Calhoun S."/>
            <person name="Haridas S."/>
            <person name="Kuo A."/>
            <person name="Mondo S."/>
            <person name="Pangilinan J."/>
            <person name="Riley R."/>
            <person name="Labutti K."/>
            <person name="Andreopoulos B."/>
            <person name="Lipzen A."/>
            <person name="Chen C."/>
            <person name="Yanf M."/>
            <person name="Daum C."/>
            <person name="Ng V."/>
            <person name="Clum A."/>
            <person name="Steindorff A."/>
            <person name="Ohm R."/>
            <person name="Martin F."/>
            <person name="Silar P."/>
            <person name="Natvig D."/>
            <person name="Lalanne C."/>
            <person name="Gautier V."/>
            <person name="Ament-Velasquez S.L."/>
            <person name="Kruys A."/>
            <person name="Hutchinson M.I."/>
            <person name="Powell A.J."/>
            <person name="Barry K."/>
            <person name="Miller A.N."/>
            <person name="Grigoriev I.V."/>
            <person name="Debuchy R."/>
            <person name="Gladieux P."/>
            <person name="Thoren M.H."/>
            <person name="Johannesson H."/>
        </authorList>
    </citation>
    <scope>NUCLEOTIDE SEQUENCE</scope>
    <source>
        <strain evidence="7">PSN4</strain>
    </source>
</reference>
<feature type="repeat" description="ANK" evidence="3">
    <location>
        <begin position="1090"/>
        <end position="1122"/>
    </location>
</feature>
<protein>
    <submittedName>
        <fullName evidence="7">Ankyrin repeat-containing domain protein</fullName>
    </submittedName>
</protein>
<feature type="compositionally biased region" description="Basic and acidic residues" evidence="4">
    <location>
        <begin position="1122"/>
        <end position="1139"/>
    </location>
</feature>
<dbReference type="GO" id="GO:0045944">
    <property type="term" value="P:positive regulation of transcription by RNA polymerase II"/>
    <property type="evidence" value="ECO:0007669"/>
    <property type="project" value="TreeGrafter"/>
</dbReference>
<feature type="repeat" description="ANK" evidence="3">
    <location>
        <begin position="1156"/>
        <end position="1188"/>
    </location>
</feature>
<evidence type="ECO:0000313" key="8">
    <source>
        <dbReference type="Proteomes" id="UP001239445"/>
    </source>
</evidence>
<dbReference type="PANTHER" id="PTHR24193">
    <property type="entry name" value="ANKYRIN REPEAT PROTEIN"/>
    <property type="match status" value="1"/>
</dbReference>
<feature type="repeat" description="ANK" evidence="3">
    <location>
        <begin position="1057"/>
        <end position="1089"/>
    </location>
</feature>
<dbReference type="InterPro" id="IPR029058">
    <property type="entry name" value="AB_hydrolase_fold"/>
</dbReference>
<dbReference type="Gene3D" id="3.40.50.300">
    <property type="entry name" value="P-loop containing nucleotide triphosphate hydrolases"/>
    <property type="match status" value="1"/>
</dbReference>
<keyword evidence="1" id="KW-0677">Repeat</keyword>
<keyword evidence="2 3" id="KW-0040">ANK repeat</keyword>
<feature type="repeat" description="ANK" evidence="3">
    <location>
        <begin position="855"/>
        <end position="887"/>
    </location>
</feature>
<dbReference type="Pfam" id="PF00023">
    <property type="entry name" value="Ank"/>
    <property type="match status" value="2"/>
</dbReference>
<dbReference type="InterPro" id="IPR027417">
    <property type="entry name" value="P-loop_NTPase"/>
</dbReference>
<feature type="region of interest" description="Disordered" evidence="4">
    <location>
        <begin position="1"/>
        <end position="44"/>
    </location>
</feature>
<dbReference type="Pfam" id="PF22939">
    <property type="entry name" value="WHD_GPIID"/>
    <property type="match status" value="1"/>
</dbReference>
<dbReference type="Pfam" id="PF24883">
    <property type="entry name" value="NPHP3_N"/>
    <property type="match status" value="1"/>
</dbReference>
<dbReference type="InterPro" id="IPR056884">
    <property type="entry name" value="NPHP3-like_N"/>
</dbReference>
<dbReference type="Gene3D" id="3.40.50.1820">
    <property type="entry name" value="alpha/beta hydrolase"/>
    <property type="match status" value="1"/>
</dbReference>
<dbReference type="GO" id="GO:0005634">
    <property type="term" value="C:nucleus"/>
    <property type="evidence" value="ECO:0007669"/>
    <property type="project" value="TreeGrafter"/>
</dbReference>
<dbReference type="SUPFAM" id="SSF52540">
    <property type="entry name" value="P-loop containing nucleoside triphosphate hydrolases"/>
    <property type="match status" value="1"/>
</dbReference>
<dbReference type="PANTHER" id="PTHR24193:SF121">
    <property type="entry name" value="ADA2A-CONTAINING COMPLEX COMPONENT 3, ISOFORM D"/>
    <property type="match status" value="1"/>
</dbReference>
<feature type="repeat" description="ANK" evidence="3">
    <location>
        <begin position="1024"/>
        <end position="1056"/>
    </location>
</feature>
<dbReference type="InterPro" id="IPR054471">
    <property type="entry name" value="GPIID_WHD"/>
</dbReference>
<dbReference type="EMBL" id="MU839827">
    <property type="protein sequence ID" value="KAK1760561.1"/>
    <property type="molecule type" value="Genomic_DNA"/>
</dbReference>
<evidence type="ECO:0000256" key="3">
    <source>
        <dbReference type="PROSITE-ProRule" id="PRU00023"/>
    </source>
</evidence>
<feature type="compositionally biased region" description="Basic and acidic residues" evidence="4">
    <location>
        <begin position="1"/>
        <end position="31"/>
    </location>
</feature>
<feature type="region of interest" description="Disordered" evidence="4">
    <location>
        <begin position="1116"/>
        <end position="1139"/>
    </location>
</feature>
<feature type="repeat" description="ANK" evidence="3">
    <location>
        <begin position="888"/>
        <end position="920"/>
    </location>
</feature>
<dbReference type="Gene3D" id="1.25.40.20">
    <property type="entry name" value="Ankyrin repeat-containing domain"/>
    <property type="match status" value="5"/>
</dbReference>
<dbReference type="AlphaFoldDB" id="A0AAJ0BLT2"/>
<feature type="repeat" description="ANK" evidence="3">
    <location>
        <begin position="1189"/>
        <end position="1221"/>
    </location>
</feature>
<dbReference type="SMART" id="SM00248">
    <property type="entry name" value="ANK"/>
    <property type="match status" value="12"/>
</dbReference>
<accession>A0AAJ0BLT2</accession>